<dbReference type="PANTHER" id="PTHR33383">
    <property type="entry name" value="MEMBRANE PROTEIN INSERTION EFFICIENCY FACTOR-RELATED"/>
    <property type="match status" value="1"/>
</dbReference>
<evidence type="ECO:0000313" key="2">
    <source>
        <dbReference type="EMBL" id="MBK1725968.1"/>
    </source>
</evidence>
<dbReference type="SMART" id="SM01234">
    <property type="entry name" value="Haemolytic"/>
    <property type="match status" value="1"/>
</dbReference>
<dbReference type="Pfam" id="PF01809">
    <property type="entry name" value="YidD"/>
    <property type="match status" value="1"/>
</dbReference>
<name>A0ABS1E4S9_9GAMM</name>
<keyword evidence="1" id="KW-0472">Membrane</keyword>
<comment type="similarity">
    <text evidence="1">Belongs to the UPF0161 family.</text>
</comment>
<accession>A0ABS1E4S9</accession>
<protein>
    <recommendedName>
        <fullName evidence="1">Putative membrane protein insertion efficiency factor</fullName>
    </recommendedName>
</protein>
<dbReference type="PANTHER" id="PTHR33383:SF1">
    <property type="entry name" value="MEMBRANE PROTEIN INSERTION EFFICIENCY FACTOR-RELATED"/>
    <property type="match status" value="1"/>
</dbReference>
<keyword evidence="3" id="KW-1185">Reference proteome</keyword>
<evidence type="ECO:0000256" key="1">
    <source>
        <dbReference type="HAMAP-Rule" id="MF_00386"/>
    </source>
</evidence>
<dbReference type="NCBIfam" id="TIGR00278">
    <property type="entry name" value="membrane protein insertion efficiency factor YidD"/>
    <property type="match status" value="1"/>
</dbReference>
<dbReference type="HAMAP" id="MF_00386">
    <property type="entry name" value="UPF0161_YidD"/>
    <property type="match status" value="1"/>
</dbReference>
<comment type="caution">
    <text evidence="2">The sequence shown here is derived from an EMBL/GenBank/DDBJ whole genome shotgun (WGS) entry which is preliminary data.</text>
</comment>
<evidence type="ECO:0000313" key="3">
    <source>
        <dbReference type="Proteomes" id="UP000738126"/>
    </source>
</evidence>
<comment type="function">
    <text evidence="1">Could be involved in insertion of integral membrane proteins into the membrane.</text>
</comment>
<dbReference type="EMBL" id="NRSH01000017">
    <property type="protein sequence ID" value="MBK1725968.1"/>
    <property type="molecule type" value="Genomic_DNA"/>
</dbReference>
<comment type="subcellular location">
    <subcellularLocation>
        <location evidence="1">Cell membrane</location>
        <topology evidence="1">Peripheral membrane protein</topology>
        <orientation evidence="1">Cytoplasmic side</orientation>
    </subcellularLocation>
</comment>
<keyword evidence="1" id="KW-1003">Cell membrane</keyword>
<dbReference type="RefSeq" id="WP_200256606.1">
    <property type="nucleotide sequence ID" value="NZ_NRSH01000017.1"/>
</dbReference>
<sequence length="80" mass="8711">MRLARHLLIALIRGYQYTVSPLLGPRCRFLPTCSDYAAQAVAEHGPLAGIGLAARRVAKCHPWHPGGIDPVPGRRDRSQG</sequence>
<reference evidence="2 3" key="1">
    <citation type="journal article" date="2020" name="Microorganisms">
        <title>Osmotic Adaptation and Compatible Solute Biosynthesis of Phototrophic Bacteria as Revealed from Genome Analyses.</title>
        <authorList>
            <person name="Imhoff J.F."/>
            <person name="Rahn T."/>
            <person name="Kunzel S."/>
            <person name="Keller A."/>
            <person name="Neulinger S.C."/>
        </authorList>
    </citation>
    <scope>NUCLEOTIDE SEQUENCE [LARGE SCALE GENOMIC DNA]</scope>
    <source>
        <strain evidence="2 3">DSM 15116</strain>
    </source>
</reference>
<dbReference type="Proteomes" id="UP000738126">
    <property type="component" value="Unassembled WGS sequence"/>
</dbReference>
<gene>
    <name evidence="2" type="ORF">CKO13_02820</name>
</gene>
<dbReference type="InterPro" id="IPR002696">
    <property type="entry name" value="Membr_insert_effic_factor_YidD"/>
</dbReference>
<organism evidence="2 3">
    <name type="scientific">Halorhodospira neutriphila</name>
    <dbReference type="NCBI Taxonomy" id="168379"/>
    <lineage>
        <taxon>Bacteria</taxon>
        <taxon>Pseudomonadati</taxon>
        <taxon>Pseudomonadota</taxon>
        <taxon>Gammaproteobacteria</taxon>
        <taxon>Chromatiales</taxon>
        <taxon>Ectothiorhodospiraceae</taxon>
        <taxon>Halorhodospira</taxon>
    </lineage>
</organism>
<proteinExistence type="inferred from homology"/>